<dbReference type="Pfam" id="PF23138">
    <property type="entry name" value="CTLH_Armc9"/>
    <property type="match status" value="1"/>
</dbReference>
<feature type="repeat" description="WD" evidence="5">
    <location>
        <begin position="471"/>
        <end position="512"/>
    </location>
</feature>
<dbReference type="InterPro" id="IPR006594">
    <property type="entry name" value="LisH"/>
</dbReference>
<gene>
    <name evidence="9" type="primary">WDR91</name>
    <name evidence="9" type="ORF">DFQ27_001417</name>
</gene>
<dbReference type="InterPro" id="IPR056327">
    <property type="entry name" value="ARMC9_CTLH-like_dom"/>
</dbReference>
<organism evidence="9 10">
    <name type="scientific">Actinomortierella ambigua</name>
    <dbReference type="NCBI Taxonomy" id="1343610"/>
    <lineage>
        <taxon>Eukaryota</taxon>
        <taxon>Fungi</taxon>
        <taxon>Fungi incertae sedis</taxon>
        <taxon>Mucoromycota</taxon>
        <taxon>Mortierellomycotina</taxon>
        <taxon>Mortierellomycetes</taxon>
        <taxon>Mortierellales</taxon>
        <taxon>Mortierellaceae</taxon>
        <taxon>Actinomortierella</taxon>
    </lineage>
</organism>
<comment type="similarity">
    <text evidence="3">Belongs to the WD repeat WDR91 family.</text>
</comment>
<name>A0A9P6QDA3_9FUNG</name>
<dbReference type="SUPFAM" id="SSF50978">
    <property type="entry name" value="WD40 repeat-like"/>
    <property type="match status" value="1"/>
</dbReference>
<comment type="subcellular location">
    <subcellularLocation>
        <location evidence="1">Early endosome membrane</location>
        <topology evidence="1">Peripheral membrane protein</topology>
    </subcellularLocation>
    <subcellularLocation>
        <location evidence="2">Late endosome membrane</location>
    </subcellularLocation>
</comment>
<evidence type="ECO:0000256" key="3">
    <source>
        <dbReference type="ARBA" id="ARBA00006128"/>
    </source>
</evidence>
<evidence type="ECO:0000259" key="8">
    <source>
        <dbReference type="Pfam" id="PF23138"/>
    </source>
</evidence>
<evidence type="ECO:0000313" key="10">
    <source>
        <dbReference type="Proteomes" id="UP000807716"/>
    </source>
</evidence>
<keyword evidence="10" id="KW-1185">Reference proteome</keyword>
<dbReference type="GO" id="GO:0031901">
    <property type="term" value="C:early endosome membrane"/>
    <property type="evidence" value="ECO:0007669"/>
    <property type="project" value="UniProtKB-SubCell"/>
</dbReference>
<dbReference type="SMART" id="SM00320">
    <property type="entry name" value="WD40"/>
    <property type="match status" value="5"/>
</dbReference>
<dbReference type="PANTHER" id="PTHR13083">
    <property type="entry name" value="WD REPEAT-CONTAINING PROTEIN 91"/>
    <property type="match status" value="1"/>
</dbReference>
<feature type="compositionally biased region" description="Acidic residues" evidence="7">
    <location>
        <begin position="294"/>
        <end position="317"/>
    </location>
</feature>
<dbReference type="Pfam" id="PF00400">
    <property type="entry name" value="WD40"/>
    <property type="match status" value="3"/>
</dbReference>
<dbReference type="Proteomes" id="UP000807716">
    <property type="component" value="Unassembled WGS sequence"/>
</dbReference>
<dbReference type="GO" id="GO:0051898">
    <property type="term" value="P:negative regulation of phosphatidylinositol 3-kinase/protein kinase B signal transduction"/>
    <property type="evidence" value="ECO:0007669"/>
    <property type="project" value="InterPro"/>
</dbReference>
<evidence type="ECO:0000313" key="9">
    <source>
        <dbReference type="EMBL" id="KAG0264123.1"/>
    </source>
</evidence>
<feature type="domain" description="ARMC9 CTLH-like" evidence="8">
    <location>
        <begin position="51"/>
        <end position="167"/>
    </location>
</feature>
<dbReference type="PANTHER" id="PTHR13083:SF3">
    <property type="entry name" value="WD REPEAT-CONTAINING PROTEIN 91"/>
    <property type="match status" value="1"/>
</dbReference>
<accession>A0A9P6QDA3</accession>
<feature type="region of interest" description="Disordered" evidence="7">
    <location>
        <begin position="576"/>
        <end position="596"/>
    </location>
</feature>
<dbReference type="InterPro" id="IPR039724">
    <property type="entry name" value="WDR91"/>
</dbReference>
<comment type="caution">
    <text evidence="9">The sequence shown here is derived from an EMBL/GenBank/DDBJ whole genome shotgun (WGS) entry which is preliminary data.</text>
</comment>
<evidence type="ECO:0000256" key="4">
    <source>
        <dbReference type="ARBA" id="ARBA00022753"/>
    </source>
</evidence>
<keyword evidence="5" id="KW-0853">WD repeat</keyword>
<dbReference type="InterPro" id="IPR036322">
    <property type="entry name" value="WD40_repeat_dom_sf"/>
</dbReference>
<dbReference type="GO" id="GO:0045022">
    <property type="term" value="P:early endosome to late endosome transport"/>
    <property type="evidence" value="ECO:0007669"/>
    <property type="project" value="InterPro"/>
</dbReference>
<feature type="repeat" description="WD" evidence="5">
    <location>
        <begin position="333"/>
        <end position="364"/>
    </location>
</feature>
<dbReference type="Gene3D" id="2.130.10.10">
    <property type="entry name" value="YVTN repeat-like/Quinoprotein amine dehydrogenase"/>
    <property type="match status" value="3"/>
</dbReference>
<dbReference type="PROSITE" id="PS50896">
    <property type="entry name" value="LISH"/>
    <property type="match status" value="1"/>
</dbReference>
<sequence length="749" mass="81803">MNSIQHIDELIKEYLLFRGFTNTYKAFEAESKTDKDKGFQAEKIIEELFACISAFDVNALLEYWRYLDLRYFSRLDHRFSSSVRKFELCLLRYYLVYAIQHKRREKVVEFFDTHGADLQGNIEWVRWFALPFSKKPEADPEFDLFFSKAWLDTFTVSLHNLLSTVFQSMPLPNLLCFNLDRLHRKALQTEIESLQGTIEALKKEARASDAEISSLREQVALKKVNGARRRRAASMVDQVSTKNQDSGSDAEGSSSKPKSSLGASRTRAGTDSSMSKGRSQKSSSTAVTLKVRADDDDDEDGDDDDETSLDSGDDDDGGAQADEPFVIVSQETFLEHQSGITHARFSCEGNLIASCDAENIVRVWTYIGSSTMTPAKIPNHHCNILSLAWETRDRYVFLGTDESLVRCYNLDARAVVQEVRTSASFPRVCHMTYSPVEPLLVCAVSSRDDTQGALLSINMKTMATEHTVTLEPGAENIINTIGFNHNGQLLVAGDAGGKIRIYDIRSLSQIMEWEASASAILSATFSFDETTILSIDNDGHLMQHLVHKPGEQRESFPLQGFLTSTLSESMMTVASSGASVKSSGSRSFRTTTTSTTTTATGTAAAAAAASGSPFTATTKGTPLSTMLPRTMSGGGSSSSASAPRIQFDTRTGSTGDVSAVTQAESKSTGAFMAMNIGPGQLLSWSGDTEHLLMGCGNAGVIMQTLDGRQVQPLMSHAQPLTCVDWSTVVGACLTGAADGTIKVSKLMRI</sequence>
<protein>
    <submittedName>
        <fullName evidence="9">WD repeat-containing protein 91</fullName>
    </submittedName>
</protein>
<feature type="region of interest" description="Disordered" evidence="7">
    <location>
        <begin position="224"/>
        <end position="321"/>
    </location>
</feature>
<evidence type="ECO:0000256" key="1">
    <source>
        <dbReference type="ARBA" id="ARBA00004220"/>
    </source>
</evidence>
<dbReference type="AlphaFoldDB" id="A0A9P6QDA3"/>
<keyword evidence="6" id="KW-0175">Coiled coil</keyword>
<dbReference type="InterPro" id="IPR001680">
    <property type="entry name" value="WD40_rpt"/>
</dbReference>
<dbReference type="GO" id="GO:0031902">
    <property type="term" value="C:late endosome membrane"/>
    <property type="evidence" value="ECO:0007669"/>
    <property type="project" value="UniProtKB-SubCell"/>
</dbReference>
<dbReference type="OrthoDB" id="193023at2759"/>
<feature type="compositionally biased region" description="Polar residues" evidence="7">
    <location>
        <begin position="237"/>
        <end position="247"/>
    </location>
</feature>
<feature type="coiled-coil region" evidence="6">
    <location>
        <begin position="184"/>
        <end position="218"/>
    </location>
</feature>
<evidence type="ECO:0000256" key="2">
    <source>
        <dbReference type="ARBA" id="ARBA00004414"/>
    </source>
</evidence>
<dbReference type="InterPro" id="IPR015943">
    <property type="entry name" value="WD40/YVTN_repeat-like_dom_sf"/>
</dbReference>
<evidence type="ECO:0000256" key="5">
    <source>
        <dbReference type="PROSITE-ProRule" id="PRU00221"/>
    </source>
</evidence>
<reference evidence="9" key="1">
    <citation type="journal article" date="2020" name="Fungal Divers.">
        <title>Resolving the Mortierellaceae phylogeny through synthesis of multi-gene phylogenetics and phylogenomics.</title>
        <authorList>
            <person name="Vandepol N."/>
            <person name="Liber J."/>
            <person name="Desiro A."/>
            <person name="Na H."/>
            <person name="Kennedy M."/>
            <person name="Barry K."/>
            <person name="Grigoriev I.V."/>
            <person name="Miller A.N."/>
            <person name="O'Donnell K."/>
            <person name="Stajich J.E."/>
            <person name="Bonito G."/>
        </authorList>
    </citation>
    <scope>NUCLEOTIDE SEQUENCE</scope>
    <source>
        <strain evidence="9">BC1065</strain>
    </source>
</reference>
<dbReference type="GO" id="GO:0141039">
    <property type="term" value="F:phosphatidylinositol 3-kinase inhibitor activity"/>
    <property type="evidence" value="ECO:0007669"/>
    <property type="project" value="InterPro"/>
</dbReference>
<keyword evidence="4" id="KW-0967">Endosome</keyword>
<evidence type="ECO:0000256" key="7">
    <source>
        <dbReference type="SAM" id="MobiDB-lite"/>
    </source>
</evidence>
<proteinExistence type="inferred from homology"/>
<evidence type="ECO:0000256" key="6">
    <source>
        <dbReference type="SAM" id="Coils"/>
    </source>
</evidence>
<dbReference type="PROSITE" id="PS50082">
    <property type="entry name" value="WD_REPEATS_2"/>
    <property type="match status" value="2"/>
</dbReference>
<feature type="compositionally biased region" description="Low complexity" evidence="7">
    <location>
        <begin position="272"/>
        <end position="284"/>
    </location>
</feature>
<feature type="compositionally biased region" description="Low complexity" evidence="7">
    <location>
        <begin position="249"/>
        <end position="264"/>
    </location>
</feature>
<dbReference type="EMBL" id="JAAAJB010000147">
    <property type="protein sequence ID" value="KAG0264123.1"/>
    <property type="molecule type" value="Genomic_DNA"/>
</dbReference>